<dbReference type="InterPro" id="IPR013429">
    <property type="entry name" value="Regulatory_FmdB_Zinc_ribbon"/>
</dbReference>
<name>A0A917GM95_9MICC</name>
<proteinExistence type="predicted"/>
<sequence length="105" mass="10517">MPVYAYACKDCGHAFDIRQSFSENALTVCPECEGELRKKFNTVGVVFKGSGFYRNDSRSGNTEAAASSSSSASAPATASTASPSASGDSSSTASAAPATAGSTAS</sequence>
<organism evidence="3 4">
    <name type="scientific">Kocuria dechangensis</name>
    <dbReference type="NCBI Taxonomy" id="1176249"/>
    <lineage>
        <taxon>Bacteria</taxon>
        <taxon>Bacillati</taxon>
        <taxon>Actinomycetota</taxon>
        <taxon>Actinomycetes</taxon>
        <taxon>Micrococcales</taxon>
        <taxon>Micrococcaceae</taxon>
        <taxon>Kocuria</taxon>
    </lineage>
</organism>
<accession>A0A917GM95</accession>
<protein>
    <recommendedName>
        <fullName evidence="2">Putative regulatory protein FmdB zinc ribbon domain-containing protein</fullName>
    </recommendedName>
</protein>
<dbReference type="PANTHER" id="PTHR34404">
    <property type="entry name" value="REGULATORY PROTEIN, FMDB FAMILY"/>
    <property type="match status" value="1"/>
</dbReference>
<dbReference type="Proteomes" id="UP000638848">
    <property type="component" value="Unassembled WGS sequence"/>
</dbReference>
<dbReference type="PANTHER" id="PTHR34404:SF2">
    <property type="entry name" value="CONSERVED SERINE RICH PROTEIN"/>
    <property type="match status" value="1"/>
</dbReference>
<evidence type="ECO:0000256" key="1">
    <source>
        <dbReference type="SAM" id="MobiDB-lite"/>
    </source>
</evidence>
<dbReference type="RefSeq" id="WP_188535229.1">
    <property type="nucleotide sequence ID" value="NZ_BMEQ01000004.1"/>
</dbReference>
<evidence type="ECO:0000313" key="3">
    <source>
        <dbReference type="EMBL" id="GGG51014.1"/>
    </source>
</evidence>
<dbReference type="SMART" id="SM00834">
    <property type="entry name" value="CxxC_CXXC_SSSS"/>
    <property type="match status" value="1"/>
</dbReference>
<comment type="caution">
    <text evidence="3">The sequence shown here is derived from an EMBL/GenBank/DDBJ whole genome shotgun (WGS) entry which is preliminary data.</text>
</comment>
<reference evidence="3" key="2">
    <citation type="submission" date="2020-09" db="EMBL/GenBank/DDBJ databases">
        <authorList>
            <person name="Sun Q."/>
            <person name="Zhou Y."/>
        </authorList>
    </citation>
    <scope>NUCLEOTIDE SEQUENCE</scope>
    <source>
        <strain evidence="3">CGMCC 1.12187</strain>
    </source>
</reference>
<feature type="region of interest" description="Disordered" evidence="1">
    <location>
        <begin position="50"/>
        <end position="105"/>
    </location>
</feature>
<feature type="domain" description="Putative regulatory protein FmdB zinc ribbon" evidence="2">
    <location>
        <begin position="1"/>
        <end position="41"/>
    </location>
</feature>
<feature type="compositionally biased region" description="Low complexity" evidence="1">
    <location>
        <begin position="64"/>
        <end position="105"/>
    </location>
</feature>
<evidence type="ECO:0000313" key="4">
    <source>
        <dbReference type="Proteomes" id="UP000638848"/>
    </source>
</evidence>
<dbReference type="EMBL" id="BMEQ01000004">
    <property type="protein sequence ID" value="GGG51014.1"/>
    <property type="molecule type" value="Genomic_DNA"/>
</dbReference>
<reference evidence="3" key="1">
    <citation type="journal article" date="2014" name="Int. J. Syst. Evol. Microbiol.">
        <title>Complete genome sequence of Corynebacterium casei LMG S-19264T (=DSM 44701T), isolated from a smear-ripened cheese.</title>
        <authorList>
            <consortium name="US DOE Joint Genome Institute (JGI-PGF)"/>
            <person name="Walter F."/>
            <person name="Albersmeier A."/>
            <person name="Kalinowski J."/>
            <person name="Ruckert C."/>
        </authorList>
    </citation>
    <scope>NUCLEOTIDE SEQUENCE</scope>
    <source>
        <strain evidence="3">CGMCC 1.12187</strain>
    </source>
</reference>
<gene>
    <name evidence="3" type="ORF">GCM10011374_12050</name>
</gene>
<dbReference type="NCBIfam" id="TIGR02605">
    <property type="entry name" value="CxxC_CxxC_SSSS"/>
    <property type="match status" value="1"/>
</dbReference>
<dbReference type="AlphaFoldDB" id="A0A917GM95"/>
<keyword evidence="4" id="KW-1185">Reference proteome</keyword>
<dbReference type="Pfam" id="PF09723">
    <property type="entry name" value="Zn_ribbon_8"/>
    <property type="match status" value="1"/>
</dbReference>
<evidence type="ECO:0000259" key="2">
    <source>
        <dbReference type="SMART" id="SM00834"/>
    </source>
</evidence>